<reference evidence="1 2" key="1">
    <citation type="submission" date="2022-03" db="EMBL/GenBank/DDBJ databases">
        <title>Complete genome of Streptomyces rimosus ssp. rimosus R7 (=ATCC 10970).</title>
        <authorList>
            <person name="Beganovic S."/>
            <person name="Ruckert C."/>
            <person name="Busche T."/>
            <person name="Kalinowski J."/>
            <person name="Wittmann C."/>
        </authorList>
    </citation>
    <scope>NUCLEOTIDE SEQUENCE [LARGE SCALE GENOMIC DNA]</scope>
    <source>
        <strain evidence="1 2">R7</strain>
    </source>
</reference>
<keyword evidence="2" id="KW-1185">Reference proteome</keyword>
<organism evidence="1 2">
    <name type="scientific">Streptomyces rimosus subsp. rimosus</name>
    <dbReference type="NCBI Taxonomy" id="132474"/>
    <lineage>
        <taxon>Bacteria</taxon>
        <taxon>Bacillati</taxon>
        <taxon>Actinomycetota</taxon>
        <taxon>Actinomycetes</taxon>
        <taxon>Kitasatosporales</taxon>
        <taxon>Streptomycetaceae</taxon>
        <taxon>Streptomyces</taxon>
    </lineage>
</organism>
<dbReference type="PANTHER" id="PTHR38479:SF2">
    <property type="entry name" value="WINGED HELIX DNA-BINDING DOMAIN-CONTAINING PROTEIN"/>
    <property type="match status" value="1"/>
</dbReference>
<accession>A0ABY3YWJ2</accession>
<dbReference type="EMBL" id="CP094298">
    <property type="protein sequence ID" value="UNZ02343.1"/>
    <property type="molecule type" value="Genomic_DNA"/>
</dbReference>
<evidence type="ECO:0000313" key="2">
    <source>
        <dbReference type="Proteomes" id="UP000829494"/>
    </source>
</evidence>
<sequence>MLFGHVDQTVRPGRNLRRRGRGVWAAPPAGRQNHRMVITARVLNRSTLARQLLLARAPLDVADGLKQVVALQAQQPASPYVALWNRLSGFSPADLDAAVCGFRAVKATLMRVTLHMVHATDYRAFREAVEPTLRGARLGDARFTASGLTAADAGALVPELLEFADRPRTTSDMQGWLEERLGAPLEPSAWRMLRQYVPLWHAPVDAPWLFDTRQTHVAASTRPVLADPDAAAAGLQALVRRYLAGFGPASVADVAQFALVQQSRVRAAVQALAEELVSLKGPDGVVLYDIPGAPRPDEDTPAPPRLMAMWDSVLLAYADRGRVIPPAYRKHVIRRNGDVLPTLLVDGYVAGVWRPVGGGIEAGTFHPLPRHVWDGLAAKARSLARLLADRDPGAYRRYDHWWAKGLPAAETRLLPPGP</sequence>
<dbReference type="InterPro" id="IPR009351">
    <property type="entry name" value="AlkZ-like"/>
</dbReference>
<dbReference type="Proteomes" id="UP000829494">
    <property type="component" value="Chromosome"/>
</dbReference>
<proteinExistence type="predicted"/>
<gene>
    <name evidence="1" type="ORF">SRIMR7_09305</name>
</gene>
<dbReference type="PANTHER" id="PTHR38479">
    <property type="entry name" value="LMO0824 PROTEIN"/>
    <property type="match status" value="1"/>
</dbReference>
<name>A0ABY3YWJ2_STRRM</name>
<evidence type="ECO:0000313" key="1">
    <source>
        <dbReference type="EMBL" id="UNZ02343.1"/>
    </source>
</evidence>
<evidence type="ECO:0008006" key="3">
    <source>
        <dbReference type="Google" id="ProtNLM"/>
    </source>
</evidence>
<protein>
    <recommendedName>
        <fullName evidence="3">Winged helix DNA-binding domain-containing protein</fullName>
    </recommendedName>
</protein>
<dbReference type="Pfam" id="PF06224">
    <property type="entry name" value="AlkZ-like"/>
    <property type="match status" value="1"/>
</dbReference>